<proteinExistence type="predicted"/>
<dbReference type="EMBL" id="LATX01002503">
    <property type="protein sequence ID" value="KTB28131.1"/>
    <property type="molecule type" value="Genomic_DNA"/>
</dbReference>
<dbReference type="AlphaFoldDB" id="A0A0W0EVN2"/>
<name>A0A0W0EVN2_MONRR</name>
<organism evidence="2 3">
    <name type="scientific">Moniliophthora roreri</name>
    <name type="common">Frosty pod rot fungus</name>
    <name type="synonym">Monilia roreri</name>
    <dbReference type="NCBI Taxonomy" id="221103"/>
    <lineage>
        <taxon>Eukaryota</taxon>
        <taxon>Fungi</taxon>
        <taxon>Dikarya</taxon>
        <taxon>Basidiomycota</taxon>
        <taxon>Agaricomycotina</taxon>
        <taxon>Agaricomycetes</taxon>
        <taxon>Agaricomycetidae</taxon>
        <taxon>Agaricales</taxon>
        <taxon>Marasmiineae</taxon>
        <taxon>Marasmiaceae</taxon>
        <taxon>Moniliophthora</taxon>
    </lineage>
</organism>
<reference evidence="2 3" key="1">
    <citation type="submission" date="2015-12" db="EMBL/GenBank/DDBJ databases">
        <title>Draft genome sequence of Moniliophthora roreri, the causal agent of frosty pod rot of cacao.</title>
        <authorList>
            <person name="Aime M.C."/>
            <person name="Diaz-Valderrama J.R."/>
            <person name="Kijpornyongpan T."/>
            <person name="Phillips-Mora W."/>
        </authorList>
    </citation>
    <scope>NUCLEOTIDE SEQUENCE [LARGE SCALE GENOMIC DNA]</scope>
    <source>
        <strain evidence="2 3">MCA 2952</strain>
    </source>
</reference>
<gene>
    <name evidence="2" type="ORF">WG66_19334</name>
</gene>
<sequence>MGVRAQTSRIAGGPSYPQPGQLSDLPTRLLPLTTLVIPLDYVQRNTIHFAPYLDGTENSQSSL</sequence>
<feature type="region of interest" description="Disordered" evidence="1">
    <location>
        <begin position="1"/>
        <end position="24"/>
    </location>
</feature>
<evidence type="ECO:0000256" key="1">
    <source>
        <dbReference type="SAM" id="MobiDB-lite"/>
    </source>
</evidence>
<dbReference type="Proteomes" id="UP000054988">
    <property type="component" value="Unassembled WGS sequence"/>
</dbReference>
<protein>
    <submittedName>
        <fullName evidence="2">Uncharacterized protein</fullName>
    </submittedName>
</protein>
<comment type="caution">
    <text evidence="2">The sequence shown here is derived from an EMBL/GenBank/DDBJ whole genome shotgun (WGS) entry which is preliminary data.</text>
</comment>
<evidence type="ECO:0000313" key="3">
    <source>
        <dbReference type="Proteomes" id="UP000054988"/>
    </source>
</evidence>
<accession>A0A0W0EVN2</accession>
<evidence type="ECO:0000313" key="2">
    <source>
        <dbReference type="EMBL" id="KTB28131.1"/>
    </source>
</evidence>